<dbReference type="InterPro" id="IPR001296">
    <property type="entry name" value="Glyco_trans_1"/>
</dbReference>
<keyword evidence="2" id="KW-0808">Transferase</keyword>
<proteinExistence type="predicted"/>
<feature type="domain" description="Glycosyl transferase family 1" evidence="1">
    <location>
        <begin position="7"/>
        <end position="148"/>
    </location>
</feature>
<reference evidence="2 3" key="1">
    <citation type="submission" date="2018-06" db="EMBL/GenBank/DDBJ databases">
        <authorList>
            <consortium name="Pathogen Informatics"/>
            <person name="Doyle S."/>
        </authorList>
    </citation>
    <scope>NUCLEOTIDE SEQUENCE [LARGE SCALE GENOMIC DNA]</scope>
    <source>
        <strain evidence="2 3">NCTC12475</strain>
    </source>
</reference>
<gene>
    <name evidence="2" type="ORF">NCTC12475_00235</name>
</gene>
<evidence type="ECO:0000313" key="3">
    <source>
        <dbReference type="Proteomes" id="UP000254920"/>
    </source>
</evidence>
<keyword evidence="3" id="KW-1185">Reference proteome</keyword>
<accession>A0A381DHB6</accession>
<name>A0A381DHB6_9BACT</name>
<organism evidence="2 3">
    <name type="scientific">Campylobacter sputorum subsp. sputorum</name>
    <dbReference type="NCBI Taxonomy" id="32024"/>
    <lineage>
        <taxon>Bacteria</taxon>
        <taxon>Pseudomonadati</taxon>
        <taxon>Campylobacterota</taxon>
        <taxon>Epsilonproteobacteria</taxon>
        <taxon>Campylobacterales</taxon>
        <taxon>Campylobacteraceae</taxon>
        <taxon>Campylobacter</taxon>
    </lineage>
</organism>
<dbReference type="Pfam" id="PF00534">
    <property type="entry name" value="Glycos_transf_1"/>
    <property type="match status" value="1"/>
</dbReference>
<dbReference type="GO" id="GO:0004373">
    <property type="term" value="F:alpha-1,4-glucan glucosyltransferase (UDP-glucose donor) activity"/>
    <property type="evidence" value="ECO:0007669"/>
    <property type="project" value="UniProtKB-EC"/>
</dbReference>
<sequence length="184" mass="20902">MAYKMPKIVKKIDKFHIISSGRLSPEKGHQDIIKALSNVKFDFLLDIYGCGEYGQELKNLVNELNLNNKVRFCGFSDDIATVLASSDLQIIASHIEPFGLVAIDGIYYSPLLISTNTGICTKILPNELIFKTSNLSEKLNEIYENYDKFVEIFSKIKAKKDDFSIEKMTEKYLKAYESLIKEIG</sequence>
<dbReference type="SUPFAM" id="SSF53756">
    <property type="entry name" value="UDP-Glycosyltransferase/glycogen phosphorylase"/>
    <property type="match status" value="1"/>
</dbReference>
<dbReference type="EC" id="2.4.1.11" evidence="2"/>
<evidence type="ECO:0000313" key="2">
    <source>
        <dbReference type="EMBL" id="SUX09869.1"/>
    </source>
</evidence>
<dbReference type="Proteomes" id="UP000254920">
    <property type="component" value="Unassembled WGS sequence"/>
</dbReference>
<dbReference type="OrthoDB" id="529131at2"/>
<dbReference type="PANTHER" id="PTHR12526">
    <property type="entry name" value="GLYCOSYLTRANSFERASE"/>
    <property type="match status" value="1"/>
</dbReference>
<evidence type="ECO:0000259" key="1">
    <source>
        <dbReference type="Pfam" id="PF00534"/>
    </source>
</evidence>
<dbReference type="AlphaFoldDB" id="A0A381DHB6"/>
<dbReference type="PANTHER" id="PTHR12526:SF627">
    <property type="entry name" value="D-RHAMNOSYLTRANSFERASE WBPZ"/>
    <property type="match status" value="1"/>
</dbReference>
<keyword evidence="2" id="KW-0328">Glycosyltransferase</keyword>
<protein>
    <submittedName>
        <fullName evidence="2">Putative lipopolysaccharide biosynthesis protein</fullName>
        <ecNumber evidence="2">2.4.1.11</ecNumber>
    </submittedName>
</protein>
<dbReference type="EMBL" id="UFVD01000001">
    <property type="protein sequence ID" value="SUX09869.1"/>
    <property type="molecule type" value="Genomic_DNA"/>
</dbReference>
<dbReference type="Gene3D" id="3.40.50.2000">
    <property type="entry name" value="Glycogen Phosphorylase B"/>
    <property type="match status" value="2"/>
</dbReference>